<comment type="catalytic activity">
    <reaction evidence="1">
        <text>Release of an N-terminal amino acid, Xaa-|-Yaa- from a peptide, amide or arylamide. Xaa is preferably Ala, but may be most amino acids including Pro (slow action). When a terminal hydrophobic residue is followed by a prolyl residue, the two may be released as an intact Xaa-Pro dipeptide.</text>
        <dbReference type="EC" id="3.4.11.2"/>
    </reaction>
</comment>
<dbReference type="InterPro" id="IPR014782">
    <property type="entry name" value="Peptidase_M1_dom"/>
</dbReference>
<keyword evidence="11" id="KW-0482">Metalloprotease</keyword>
<dbReference type="InterPro" id="IPR045357">
    <property type="entry name" value="Aminopeptidase_N-like_N"/>
</dbReference>
<feature type="domain" description="Peptidase M1 alanyl aminopeptidase Ig-like fold" evidence="14">
    <location>
        <begin position="449"/>
        <end position="551"/>
    </location>
</feature>
<evidence type="ECO:0000313" key="18">
    <source>
        <dbReference type="Proteomes" id="UP000029392"/>
    </source>
</evidence>
<organism evidence="17 18">
    <name type="scientific">Arenimonas malthae CC-JY-1</name>
    <dbReference type="NCBI Taxonomy" id="1384054"/>
    <lineage>
        <taxon>Bacteria</taxon>
        <taxon>Pseudomonadati</taxon>
        <taxon>Pseudomonadota</taxon>
        <taxon>Gammaproteobacteria</taxon>
        <taxon>Lysobacterales</taxon>
        <taxon>Lysobacteraceae</taxon>
        <taxon>Arenimonas</taxon>
    </lineage>
</organism>
<evidence type="ECO:0000259" key="15">
    <source>
        <dbReference type="Pfam" id="PF17432"/>
    </source>
</evidence>
<gene>
    <name evidence="17" type="ORF">N790_12600</name>
</gene>
<dbReference type="FunFam" id="3.30.2010.30:FF:000002">
    <property type="entry name" value="Putative aminopeptidase N"/>
    <property type="match status" value="1"/>
</dbReference>
<feature type="domain" description="Peptidase M1 membrane alanine aminopeptidase" evidence="13">
    <location>
        <begin position="230"/>
        <end position="443"/>
    </location>
</feature>
<dbReference type="MEROPS" id="M01.005"/>
<proteinExistence type="inferred from homology"/>
<dbReference type="OrthoDB" id="100605at2"/>
<comment type="similarity">
    <text evidence="3">Belongs to the peptidase M1 family.</text>
</comment>
<keyword evidence="10" id="KW-0862">Zinc</keyword>
<dbReference type="Gene3D" id="3.30.2010.30">
    <property type="match status" value="1"/>
</dbReference>
<dbReference type="GO" id="GO:0008237">
    <property type="term" value="F:metallopeptidase activity"/>
    <property type="evidence" value="ECO:0007669"/>
    <property type="project" value="UniProtKB-UniRule"/>
</dbReference>
<keyword evidence="18" id="KW-1185">Reference proteome</keyword>
<evidence type="ECO:0000256" key="11">
    <source>
        <dbReference type="ARBA" id="ARBA00023049"/>
    </source>
</evidence>
<feature type="domain" description="Aminopeptidase N-like N-terminal" evidence="16">
    <location>
        <begin position="108"/>
        <end position="191"/>
    </location>
</feature>
<dbReference type="EC" id="3.4.11.2" evidence="4 12"/>
<dbReference type="PANTHER" id="PTHR46322">
    <property type="entry name" value="PUROMYCIN-SENSITIVE AMINOPEPTIDASE"/>
    <property type="match status" value="1"/>
</dbReference>
<evidence type="ECO:0000256" key="1">
    <source>
        <dbReference type="ARBA" id="ARBA00000098"/>
    </source>
</evidence>
<dbReference type="SUPFAM" id="SSF63737">
    <property type="entry name" value="Leukotriene A4 hydrolase N-terminal domain"/>
    <property type="match status" value="1"/>
</dbReference>
<evidence type="ECO:0000256" key="3">
    <source>
        <dbReference type="ARBA" id="ARBA00010136"/>
    </source>
</evidence>
<dbReference type="STRING" id="1384054.N790_12600"/>
<accession>A0A091BMT6</accession>
<dbReference type="PRINTS" id="PR00756">
    <property type="entry name" value="ALADIPTASE"/>
</dbReference>
<dbReference type="InterPro" id="IPR027268">
    <property type="entry name" value="Peptidase_M4/M1_CTD_sf"/>
</dbReference>
<dbReference type="Gene3D" id="1.25.50.10">
    <property type="entry name" value="Peptidase M1, alanyl aminopeptidase, C-terminal domain"/>
    <property type="match status" value="1"/>
</dbReference>
<keyword evidence="6" id="KW-0031">Aminopeptidase</keyword>
<evidence type="ECO:0000259" key="13">
    <source>
        <dbReference type="Pfam" id="PF01433"/>
    </source>
</evidence>
<dbReference type="InterPro" id="IPR012779">
    <property type="entry name" value="Peptidase_M1_pepN"/>
</dbReference>
<evidence type="ECO:0000259" key="16">
    <source>
        <dbReference type="Pfam" id="PF17900"/>
    </source>
</evidence>
<dbReference type="InterPro" id="IPR024601">
    <property type="entry name" value="Peptidase_M1_pepN_C"/>
</dbReference>
<evidence type="ECO:0000313" key="17">
    <source>
        <dbReference type="EMBL" id="KFN52129.1"/>
    </source>
</evidence>
<dbReference type="Pfam" id="PF11940">
    <property type="entry name" value="DUF3458"/>
    <property type="match status" value="1"/>
</dbReference>
<dbReference type="NCBIfam" id="TIGR02414">
    <property type="entry name" value="pepN_proteo"/>
    <property type="match status" value="1"/>
</dbReference>
<dbReference type="PANTHER" id="PTHR46322:SF1">
    <property type="entry name" value="PUROMYCIN-SENSITIVE AMINOPEPTIDASE"/>
    <property type="match status" value="1"/>
</dbReference>
<comment type="caution">
    <text evidence="17">The sequence shown here is derived from an EMBL/GenBank/DDBJ whole genome shotgun (WGS) entry which is preliminary data.</text>
</comment>
<keyword evidence="8" id="KW-0479">Metal-binding</keyword>
<dbReference type="InterPro" id="IPR037144">
    <property type="entry name" value="Peptidase_M1_pepN_C_sf"/>
</dbReference>
<dbReference type="GO" id="GO:0016285">
    <property type="term" value="F:alanyl aminopeptidase activity"/>
    <property type="evidence" value="ECO:0007669"/>
    <property type="project" value="UniProtKB-EC"/>
</dbReference>
<dbReference type="Gene3D" id="2.60.40.1730">
    <property type="entry name" value="tricorn interacting facor f3 domain"/>
    <property type="match status" value="1"/>
</dbReference>
<evidence type="ECO:0000256" key="2">
    <source>
        <dbReference type="ARBA" id="ARBA00001947"/>
    </source>
</evidence>
<dbReference type="Gene3D" id="2.60.40.1840">
    <property type="match status" value="1"/>
</dbReference>
<dbReference type="AlphaFoldDB" id="A0A091BMT6"/>
<evidence type="ECO:0000256" key="4">
    <source>
        <dbReference type="ARBA" id="ARBA00012564"/>
    </source>
</evidence>
<evidence type="ECO:0000256" key="8">
    <source>
        <dbReference type="ARBA" id="ARBA00022723"/>
    </source>
</evidence>
<dbReference type="Pfam" id="PF17900">
    <property type="entry name" value="Peptidase_M1_N"/>
    <property type="match status" value="1"/>
</dbReference>
<dbReference type="InterPro" id="IPR038438">
    <property type="entry name" value="PepN_Ig-like_sf"/>
</dbReference>
<dbReference type="eggNOG" id="COG0308">
    <property type="taxonomic scope" value="Bacteria"/>
</dbReference>
<dbReference type="RefSeq" id="WP_043799825.1">
    <property type="nucleotide sequence ID" value="NZ_AVCH01000003.1"/>
</dbReference>
<evidence type="ECO:0000256" key="5">
    <source>
        <dbReference type="ARBA" id="ARBA00015611"/>
    </source>
</evidence>
<sequence>MSLPRGDGFIHLADYRPPAWRIPSAELQFELGPDATEVTARLALSPDPAQPGEALELDGEELELLAIALDGQPLPPERYDYDGRRLRVHGVAADCTLETRARIHPAANTRLEGLYRSGRLLLTQCEAEGFRRITFFADRPDVMPRWRIVLRADRAAYPVLLANGNPVSTRELGDGRHEATWENPHPTPAYLFAIAAGAMERVSSTLETMEGRRVELNIWAEPGDVARCAYALGAVERSLRWDERRFGRCYDLDVFNVVAAQDFTMGAMENKGLNIFNARYILADEATATDADFLAIESVVAHEYLHNWSGNRVTLRDWFQLSLKEGLTVFRDTEFSADLHSRALKRIEVVRLLRSRQFPEDAGALAHAVRPDRYREISNFYTMTIYEKGAEVIRVLHTLVGEAAFRAGMDRYFADNDGRAATLEDFLAAHAAASGRDLAQFARWYSQAGTPELHVTDAFDAATGDYTLTVTQNTPPTPGQPEKLPLLVPLRFALYDASGRAITAPPEADAVVHDGLAELTAPTHVLRWRGLGARPLPAFNQGFAAPVKLHFDYTVDQLARLARLERDPFNRWDLLQRLATDALLGAAHAEAATAALGDALADLLADASADPAFVAECLALPDFDTLAEALPEVDVDTLVARREELLDRLAEEQVEGLQARYDALADAARGGLGGEAMSARALRNACLAWLTRLDPEAKLAQAQFDAATTMTERLAALRCLLHFQAPGADAALQAFRDAHAQDPLVTDKWIGLVATRPDPEALDEVQALMATPWWKPANPNRVRALLGSFARSNPLGFHRRDGAGYRFVAGQVVALDAINPQVAARLLGGFESWRRWASPRRELAREALASLEGKLASPDGRDLLQRLLG</sequence>
<evidence type="ECO:0000256" key="9">
    <source>
        <dbReference type="ARBA" id="ARBA00022801"/>
    </source>
</evidence>
<dbReference type="Pfam" id="PF01433">
    <property type="entry name" value="Peptidase_M1"/>
    <property type="match status" value="1"/>
</dbReference>
<protein>
    <recommendedName>
        <fullName evidence="5 12">Aminopeptidase N</fullName>
        <ecNumber evidence="4 12">3.4.11.2</ecNumber>
    </recommendedName>
</protein>
<comment type="cofactor">
    <cofactor evidence="2">
        <name>Zn(2+)</name>
        <dbReference type="ChEBI" id="CHEBI:29105"/>
    </cofactor>
</comment>
<keyword evidence="9" id="KW-0378">Hydrolase</keyword>
<keyword evidence="7" id="KW-0645">Protease</keyword>
<evidence type="ECO:0000256" key="10">
    <source>
        <dbReference type="ARBA" id="ARBA00022833"/>
    </source>
</evidence>
<feature type="domain" description="Peptidase M1 alanyl aminopeptidase C-terminal" evidence="15">
    <location>
        <begin position="556"/>
        <end position="868"/>
    </location>
</feature>
<dbReference type="InterPro" id="IPR035414">
    <property type="entry name" value="Peptidase_M1_pepN_Ig-like"/>
</dbReference>
<evidence type="ECO:0000256" key="7">
    <source>
        <dbReference type="ARBA" id="ARBA00022670"/>
    </source>
</evidence>
<evidence type="ECO:0000256" key="6">
    <source>
        <dbReference type="ARBA" id="ARBA00022438"/>
    </source>
</evidence>
<reference evidence="17 18" key="1">
    <citation type="submission" date="2013-09" db="EMBL/GenBank/DDBJ databases">
        <title>Genome sequencing of Arenimonas malthae.</title>
        <authorList>
            <person name="Chen F."/>
            <person name="Wang G."/>
        </authorList>
    </citation>
    <scope>NUCLEOTIDE SEQUENCE [LARGE SCALE GENOMIC DNA]</scope>
    <source>
        <strain evidence="17 18">CC-JY-1</strain>
    </source>
</reference>
<dbReference type="CDD" id="cd09600">
    <property type="entry name" value="M1_APN"/>
    <property type="match status" value="1"/>
</dbReference>
<dbReference type="GO" id="GO:0006508">
    <property type="term" value="P:proteolysis"/>
    <property type="evidence" value="ECO:0007669"/>
    <property type="project" value="UniProtKB-UniRule"/>
</dbReference>
<dbReference type="InterPro" id="IPR042097">
    <property type="entry name" value="Aminopeptidase_N-like_N_sf"/>
</dbReference>
<dbReference type="Gene3D" id="1.10.390.10">
    <property type="entry name" value="Neutral Protease Domain 2"/>
    <property type="match status" value="1"/>
</dbReference>
<dbReference type="SUPFAM" id="SSF55486">
    <property type="entry name" value="Metalloproteases ('zincins'), catalytic domain"/>
    <property type="match status" value="1"/>
</dbReference>
<dbReference type="InterPro" id="IPR001930">
    <property type="entry name" value="Peptidase_M1"/>
</dbReference>
<dbReference type="GO" id="GO:0008270">
    <property type="term" value="F:zinc ion binding"/>
    <property type="evidence" value="ECO:0007669"/>
    <property type="project" value="InterPro"/>
</dbReference>
<name>A0A091BMT6_9GAMM</name>
<evidence type="ECO:0000259" key="14">
    <source>
        <dbReference type="Pfam" id="PF11940"/>
    </source>
</evidence>
<dbReference type="EMBL" id="AVCH01000003">
    <property type="protein sequence ID" value="KFN52129.1"/>
    <property type="molecule type" value="Genomic_DNA"/>
</dbReference>
<dbReference type="PATRIC" id="fig|1384054.3.peg.202"/>
<dbReference type="Pfam" id="PF17432">
    <property type="entry name" value="DUF3458_C"/>
    <property type="match status" value="1"/>
</dbReference>
<dbReference type="Proteomes" id="UP000029392">
    <property type="component" value="Unassembled WGS sequence"/>
</dbReference>
<evidence type="ECO:0000256" key="12">
    <source>
        <dbReference type="NCBIfam" id="TIGR02414"/>
    </source>
</evidence>